<dbReference type="Gene3D" id="1.10.287.1260">
    <property type="match status" value="1"/>
</dbReference>
<protein>
    <submittedName>
        <fullName evidence="10">Small conductance mechanosensitive channel</fullName>
    </submittedName>
</protein>
<feature type="transmembrane region" description="Helical" evidence="7">
    <location>
        <begin position="59"/>
        <end position="89"/>
    </location>
</feature>
<dbReference type="AlphaFoldDB" id="A0A1M4VF06"/>
<evidence type="ECO:0000259" key="9">
    <source>
        <dbReference type="Pfam" id="PF21082"/>
    </source>
</evidence>
<accession>A0A1M4VF06</accession>
<dbReference type="GO" id="GO:0005886">
    <property type="term" value="C:plasma membrane"/>
    <property type="evidence" value="ECO:0007669"/>
    <property type="project" value="UniProtKB-SubCell"/>
</dbReference>
<dbReference type="Pfam" id="PF00924">
    <property type="entry name" value="MS_channel_2nd"/>
    <property type="match status" value="1"/>
</dbReference>
<dbReference type="Pfam" id="PF21082">
    <property type="entry name" value="MS_channel_3rd"/>
    <property type="match status" value="1"/>
</dbReference>
<dbReference type="Proteomes" id="UP000184245">
    <property type="component" value="Unassembled WGS sequence"/>
</dbReference>
<feature type="transmembrane region" description="Helical" evidence="7">
    <location>
        <begin position="17"/>
        <end position="38"/>
    </location>
</feature>
<dbReference type="STRING" id="1122155.SAMN02745158_01191"/>
<keyword evidence="4 7" id="KW-0812">Transmembrane</keyword>
<dbReference type="InterPro" id="IPR006685">
    <property type="entry name" value="MscS_channel_2nd"/>
</dbReference>
<evidence type="ECO:0000313" key="10">
    <source>
        <dbReference type="EMBL" id="SHE67403.1"/>
    </source>
</evidence>
<name>A0A1M4VF06_9CLOT</name>
<dbReference type="RefSeq" id="WP_072849875.1">
    <property type="nucleotide sequence ID" value="NZ_FQVI01000004.1"/>
</dbReference>
<proteinExistence type="inferred from homology"/>
<comment type="subcellular location">
    <subcellularLocation>
        <location evidence="1">Cell membrane</location>
        <topology evidence="1">Multi-pass membrane protein</topology>
    </subcellularLocation>
</comment>
<feature type="domain" description="Mechanosensitive ion channel MscS C-terminal" evidence="9">
    <location>
        <begin position="187"/>
        <end position="268"/>
    </location>
</feature>
<gene>
    <name evidence="10" type="ORF">SAMN02745158_01191</name>
</gene>
<evidence type="ECO:0000256" key="7">
    <source>
        <dbReference type="SAM" id="Phobius"/>
    </source>
</evidence>
<sequence length="282" mass="31420">MDTETVEVHKMITYFEAMLPTVINFAVKVVLALLVYFICSKIIKKLCKVLRASMEKAGIDLGVVQFVNSIARAGLYFLLIVTIAVRFGIKESSVAALLASGGVAVGLALQGGLSNFAGGVIILALKPFQVGDYIIENTGKQEGTVTKIEMFYTTLSTVDNKRIVIPNGTLTEASVVNVTAQEKRKLEFKIGISYQSDLKKAKGILERLLHEDPCIMSDQEMIVFVDELGESSVIIGFRAWVKTEEYWNTKWRLNEKVKLAFDEEDIEIPYNKLDVRVSHMEQ</sequence>
<dbReference type="Gene3D" id="2.30.30.60">
    <property type="match status" value="1"/>
</dbReference>
<dbReference type="Gene3D" id="3.30.70.100">
    <property type="match status" value="1"/>
</dbReference>
<dbReference type="InterPro" id="IPR011014">
    <property type="entry name" value="MscS_channel_TM-2"/>
</dbReference>
<dbReference type="PROSITE" id="PS01246">
    <property type="entry name" value="UPF0003"/>
    <property type="match status" value="1"/>
</dbReference>
<organism evidence="10 11">
    <name type="scientific">Lactonifactor longoviformis DSM 17459</name>
    <dbReference type="NCBI Taxonomy" id="1122155"/>
    <lineage>
        <taxon>Bacteria</taxon>
        <taxon>Bacillati</taxon>
        <taxon>Bacillota</taxon>
        <taxon>Clostridia</taxon>
        <taxon>Eubacteriales</taxon>
        <taxon>Clostridiaceae</taxon>
        <taxon>Lactonifactor</taxon>
    </lineage>
</organism>
<dbReference type="PANTHER" id="PTHR30221:SF1">
    <property type="entry name" value="SMALL-CONDUCTANCE MECHANOSENSITIVE CHANNEL"/>
    <property type="match status" value="1"/>
</dbReference>
<feature type="domain" description="Mechanosensitive ion channel MscS" evidence="8">
    <location>
        <begin position="113"/>
        <end position="179"/>
    </location>
</feature>
<dbReference type="PANTHER" id="PTHR30221">
    <property type="entry name" value="SMALL-CONDUCTANCE MECHANOSENSITIVE CHANNEL"/>
    <property type="match status" value="1"/>
</dbReference>
<dbReference type="Pfam" id="PF05552">
    <property type="entry name" value="MS_channel_1st_1"/>
    <property type="match status" value="1"/>
</dbReference>
<evidence type="ECO:0000256" key="4">
    <source>
        <dbReference type="ARBA" id="ARBA00022692"/>
    </source>
</evidence>
<comment type="similarity">
    <text evidence="2">Belongs to the MscS (TC 1.A.23) family.</text>
</comment>
<dbReference type="InterPro" id="IPR006686">
    <property type="entry name" value="MscS_channel_CS"/>
</dbReference>
<evidence type="ECO:0000256" key="1">
    <source>
        <dbReference type="ARBA" id="ARBA00004651"/>
    </source>
</evidence>
<evidence type="ECO:0000313" key="11">
    <source>
        <dbReference type="Proteomes" id="UP000184245"/>
    </source>
</evidence>
<keyword evidence="5 7" id="KW-1133">Transmembrane helix</keyword>
<dbReference type="SUPFAM" id="SSF82861">
    <property type="entry name" value="Mechanosensitive channel protein MscS (YggB), transmembrane region"/>
    <property type="match status" value="1"/>
</dbReference>
<evidence type="ECO:0000259" key="8">
    <source>
        <dbReference type="Pfam" id="PF00924"/>
    </source>
</evidence>
<evidence type="ECO:0000256" key="2">
    <source>
        <dbReference type="ARBA" id="ARBA00008017"/>
    </source>
</evidence>
<dbReference type="InterPro" id="IPR045275">
    <property type="entry name" value="MscS_archaea/bacteria_type"/>
</dbReference>
<evidence type="ECO:0000256" key="5">
    <source>
        <dbReference type="ARBA" id="ARBA00022989"/>
    </source>
</evidence>
<dbReference type="InterPro" id="IPR010920">
    <property type="entry name" value="LSM_dom_sf"/>
</dbReference>
<keyword evidence="3" id="KW-1003">Cell membrane</keyword>
<dbReference type="InterPro" id="IPR023408">
    <property type="entry name" value="MscS_beta-dom_sf"/>
</dbReference>
<dbReference type="SUPFAM" id="SSF82689">
    <property type="entry name" value="Mechanosensitive channel protein MscS (YggB), C-terminal domain"/>
    <property type="match status" value="1"/>
</dbReference>
<keyword evidence="6 7" id="KW-0472">Membrane</keyword>
<dbReference type="OrthoDB" id="9809206at2"/>
<dbReference type="InterPro" id="IPR011066">
    <property type="entry name" value="MscS_channel_C_sf"/>
</dbReference>
<feature type="transmembrane region" description="Helical" evidence="7">
    <location>
        <begin position="95"/>
        <end position="125"/>
    </location>
</feature>
<evidence type="ECO:0000256" key="3">
    <source>
        <dbReference type="ARBA" id="ARBA00022475"/>
    </source>
</evidence>
<reference evidence="10 11" key="1">
    <citation type="submission" date="2016-11" db="EMBL/GenBank/DDBJ databases">
        <authorList>
            <person name="Jaros S."/>
            <person name="Januszkiewicz K."/>
            <person name="Wedrychowicz H."/>
        </authorList>
    </citation>
    <scope>NUCLEOTIDE SEQUENCE [LARGE SCALE GENOMIC DNA]</scope>
    <source>
        <strain evidence="10 11">DSM 17459</strain>
    </source>
</reference>
<evidence type="ECO:0000256" key="6">
    <source>
        <dbReference type="ARBA" id="ARBA00023136"/>
    </source>
</evidence>
<dbReference type="GO" id="GO:0008381">
    <property type="term" value="F:mechanosensitive monoatomic ion channel activity"/>
    <property type="evidence" value="ECO:0007669"/>
    <property type="project" value="InterPro"/>
</dbReference>
<dbReference type="SUPFAM" id="SSF50182">
    <property type="entry name" value="Sm-like ribonucleoproteins"/>
    <property type="match status" value="1"/>
</dbReference>
<keyword evidence="11" id="KW-1185">Reference proteome</keyword>
<dbReference type="InterPro" id="IPR008910">
    <property type="entry name" value="MSC_TM_helix"/>
</dbReference>
<dbReference type="InterPro" id="IPR049278">
    <property type="entry name" value="MS_channel_C"/>
</dbReference>
<dbReference type="EMBL" id="FQVI01000004">
    <property type="protein sequence ID" value="SHE67403.1"/>
    <property type="molecule type" value="Genomic_DNA"/>
</dbReference>